<evidence type="ECO:0000256" key="1">
    <source>
        <dbReference type="SAM" id="MobiDB-lite"/>
    </source>
</evidence>
<evidence type="ECO:0000313" key="2">
    <source>
        <dbReference type="EMBL" id="GMH99771.1"/>
    </source>
</evidence>
<gene>
    <name evidence="2" type="ORF">TrVE_jg3927</name>
</gene>
<dbReference type="Proteomes" id="UP001165160">
    <property type="component" value="Unassembled WGS sequence"/>
</dbReference>
<evidence type="ECO:0000313" key="3">
    <source>
        <dbReference type="Proteomes" id="UP001165160"/>
    </source>
</evidence>
<proteinExistence type="predicted"/>
<accession>A0A9W7C0K4</accession>
<dbReference type="AlphaFoldDB" id="A0A9W7C0K4"/>
<protein>
    <submittedName>
        <fullName evidence="2">Uncharacterized protein</fullName>
    </submittedName>
</protein>
<dbReference type="EMBL" id="BRXX01000238">
    <property type="protein sequence ID" value="GMH99771.1"/>
    <property type="molecule type" value="Genomic_DNA"/>
</dbReference>
<comment type="caution">
    <text evidence="2">The sequence shown here is derived from an EMBL/GenBank/DDBJ whole genome shotgun (WGS) entry which is preliminary data.</text>
</comment>
<keyword evidence="3" id="KW-1185">Reference proteome</keyword>
<name>A0A9W7C0K4_9STRA</name>
<feature type="region of interest" description="Disordered" evidence="1">
    <location>
        <begin position="122"/>
        <end position="148"/>
    </location>
</feature>
<organism evidence="2 3">
    <name type="scientific">Triparma verrucosa</name>
    <dbReference type="NCBI Taxonomy" id="1606542"/>
    <lineage>
        <taxon>Eukaryota</taxon>
        <taxon>Sar</taxon>
        <taxon>Stramenopiles</taxon>
        <taxon>Ochrophyta</taxon>
        <taxon>Bolidophyceae</taxon>
        <taxon>Parmales</taxon>
        <taxon>Triparmaceae</taxon>
        <taxon>Triparma</taxon>
    </lineage>
</organism>
<sequence>MKGSGLQIDLICIQCELKLGRAPNRHGPFFYRRATDAGKALPYFYDIELKPSGDYVNKNGFAGCFAVGTWHGKPGLYMWRNYLWTFDSMEEARKKVKSLVKARASFKGGPFLKSDVSCCRGLPEEEGGEGGGEGGEEAPQKKKQKTAR</sequence>
<reference evidence="3" key="1">
    <citation type="journal article" date="2023" name="Commun. Biol.">
        <title>Genome analysis of Parmales, the sister group of diatoms, reveals the evolutionary specialization of diatoms from phago-mixotrophs to photoautotrophs.</title>
        <authorList>
            <person name="Ban H."/>
            <person name="Sato S."/>
            <person name="Yoshikawa S."/>
            <person name="Yamada K."/>
            <person name="Nakamura Y."/>
            <person name="Ichinomiya M."/>
            <person name="Sato N."/>
            <person name="Blanc-Mathieu R."/>
            <person name="Endo H."/>
            <person name="Kuwata A."/>
            <person name="Ogata H."/>
        </authorList>
    </citation>
    <scope>NUCLEOTIDE SEQUENCE [LARGE SCALE GENOMIC DNA]</scope>
    <source>
        <strain evidence="3">NIES 3699</strain>
    </source>
</reference>